<dbReference type="PRINTS" id="PR00622">
    <property type="entry name" value="HISTONEH3"/>
</dbReference>
<keyword evidence="3" id="KW-1185">Reference proteome</keyword>
<accession>A0A8I6AKT3</accession>
<evidence type="ECO:0000313" key="4">
    <source>
        <dbReference type="RGD" id="1596976"/>
    </source>
</evidence>
<dbReference type="GO" id="GO:0030527">
    <property type="term" value="F:structural constituent of chromatin"/>
    <property type="evidence" value="ECO:0007669"/>
    <property type="project" value="InterPro"/>
</dbReference>
<name>A0A8I6AKT3_RAT</name>
<dbReference type="Proteomes" id="UP000002494">
    <property type="component" value="Chromosome 13"/>
</dbReference>
<dbReference type="Ensembl" id="ENSRNOT00000103793.2">
    <property type="protein sequence ID" value="ENSRNOP00000093826.2"/>
    <property type="gene ID" value="ENSRNOG00000071166.2"/>
</dbReference>
<dbReference type="InterPro" id="IPR009072">
    <property type="entry name" value="Histone-fold"/>
</dbReference>
<dbReference type="GeneTree" id="ENSGT01150000286903"/>
<dbReference type="GO" id="GO:0000786">
    <property type="term" value="C:nucleosome"/>
    <property type="evidence" value="ECO:0007669"/>
    <property type="project" value="InterPro"/>
</dbReference>
<proteinExistence type="inferred from homology"/>
<dbReference type="InterPro" id="IPR000164">
    <property type="entry name" value="Histone_H3/CENP-A"/>
</dbReference>
<reference evidence="2" key="2">
    <citation type="submission" date="2025-08" db="UniProtKB">
        <authorList>
            <consortium name="Ensembl"/>
        </authorList>
    </citation>
    <scope>IDENTIFICATION</scope>
    <source>
        <strain evidence="2">Brown Norway</strain>
    </source>
</reference>
<evidence type="ECO:0000313" key="2">
    <source>
        <dbReference type="Ensembl" id="ENSRNOP00000093826.2"/>
    </source>
</evidence>
<organism evidence="2 3">
    <name type="scientific">Rattus norvegicus</name>
    <name type="common">Rat</name>
    <dbReference type="NCBI Taxonomy" id="10116"/>
    <lineage>
        <taxon>Eukaryota</taxon>
        <taxon>Metazoa</taxon>
        <taxon>Chordata</taxon>
        <taxon>Craniata</taxon>
        <taxon>Vertebrata</taxon>
        <taxon>Euteleostomi</taxon>
        <taxon>Mammalia</taxon>
        <taxon>Eutheria</taxon>
        <taxon>Euarchontoglires</taxon>
        <taxon>Glires</taxon>
        <taxon>Rodentia</taxon>
        <taxon>Myomorpha</taxon>
        <taxon>Muroidea</taxon>
        <taxon>Muridae</taxon>
        <taxon>Murinae</taxon>
        <taxon>Rattus</taxon>
    </lineage>
</organism>
<dbReference type="GO" id="GO:0003677">
    <property type="term" value="F:DNA binding"/>
    <property type="evidence" value="ECO:0007669"/>
    <property type="project" value="InterPro"/>
</dbReference>
<dbReference type="AlphaFoldDB" id="A0A8I6AKT3"/>
<protein>
    <submittedName>
        <fullName evidence="2">H3.3 histone B like 1</fullName>
    </submittedName>
</protein>
<gene>
    <name evidence="2 4" type="primary">H3f3bl1</name>
</gene>
<dbReference type="PANTHER" id="PTHR11426">
    <property type="entry name" value="HISTONE H3"/>
    <property type="match status" value="1"/>
</dbReference>
<comment type="similarity">
    <text evidence="1">Belongs to the histone H3 family.</text>
</comment>
<dbReference type="SUPFAM" id="SSF47113">
    <property type="entry name" value="Histone-fold"/>
    <property type="match status" value="1"/>
</dbReference>
<dbReference type="OrthoDB" id="8823727at2759"/>
<dbReference type="GO" id="GO:0046982">
    <property type="term" value="F:protein heterodimerization activity"/>
    <property type="evidence" value="ECO:0007669"/>
    <property type="project" value="InterPro"/>
</dbReference>
<sequence>MAALTRGQACTCAIGPLCQLHARNTLLKVQANVCQMTRTKQTARKFTSGKAQCKQLATKAIRKSARAIGGVKKPYRYCPGTCTVVLPEIRHYQKSTELLICKLLFQAGPGAGDWEIVQDFKTTCVSRARRSWPCKKRVRPNLWVCLRTPTCAPFTPSVSPSCPRTSSQPASFVV</sequence>
<dbReference type="RGD" id="1596976">
    <property type="gene designation" value="H3f3bl1"/>
</dbReference>
<evidence type="ECO:0000313" key="3">
    <source>
        <dbReference type="Proteomes" id="UP000002494"/>
    </source>
</evidence>
<dbReference type="AGR" id="RGD:1596976"/>
<dbReference type="Gene3D" id="1.10.20.10">
    <property type="entry name" value="Histone, subunit A"/>
    <property type="match status" value="1"/>
</dbReference>
<reference evidence="2" key="3">
    <citation type="submission" date="2025-09" db="UniProtKB">
        <authorList>
            <consortium name="Ensembl"/>
        </authorList>
    </citation>
    <scope>IDENTIFICATION</scope>
    <source>
        <strain evidence="2">Brown Norway</strain>
    </source>
</reference>
<reference evidence="2" key="1">
    <citation type="submission" date="2024-01" db="EMBL/GenBank/DDBJ databases">
        <title>GRCr8: a new rat reference genome assembly contstructed from accurate long reads and long range scaffolding.</title>
        <authorList>
            <person name="Doris P.A."/>
            <person name="Kalbfleisch T."/>
            <person name="Li K."/>
            <person name="Howe K."/>
            <person name="Wood J."/>
        </authorList>
    </citation>
    <scope>NUCLEOTIDE SEQUENCE [LARGE SCALE GENOMIC DNA]</scope>
    <source>
        <strain evidence="2">Brown Norway</strain>
    </source>
</reference>
<dbReference type="OMA" id="PARPIWW"/>
<evidence type="ECO:0000256" key="1">
    <source>
        <dbReference type="ARBA" id="ARBA00010343"/>
    </source>
</evidence>